<proteinExistence type="predicted"/>
<dbReference type="PANTHER" id="PTHR47331">
    <property type="entry name" value="PHD-TYPE DOMAIN-CONTAINING PROTEIN"/>
    <property type="match status" value="1"/>
</dbReference>
<gene>
    <name evidence="1" type="ORF">NTEN_LOCUS1629</name>
</gene>
<dbReference type="PANTHER" id="PTHR47331:SF5">
    <property type="entry name" value="RIBONUCLEASE H"/>
    <property type="match status" value="1"/>
</dbReference>
<name>A0A6H5FZS3_9HEMI</name>
<reference evidence="1 2" key="1">
    <citation type="submission" date="2020-02" db="EMBL/GenBank/DDBJ databases">
        <authorList>
            <person name="Ferguson B K."/>
        </authorList>
    </citation>
    <scope>NUCLEOTIDE SEQUENCE [LARGE SCALE GENOMIC DNA]</scope>
</reference>
<evidence type="ECO:0000313" key="2">
    <source>
        <dbReference type="Proteomes" id="UP000479000"/>
    </source>
</evidence>
<sequence>MKDYVDQGHMVRVSRPVVNQKTNYLPHHSVRRPGDPADKIRVVFNASFKTNTGYSLNDLLLPGPRLQLDIDKVITRFRQDQYVFTADMRQMFRQIMHNSQDQDLLRIVWRFSPDSPIQDYALSTVTYGTTSAPWLAGRVIKDLALSHEKSHPEVSHILNNRT</sequence>
<accession>A0A6H5FZS3</accession>
<organism evidence="1 2">
    <name type="scientific">Nesidiocoris tenuis</name>
    <dbReference type="NCBI Taxonomy" id="355587"/>
    <lineage>
        <taxon>Eukaryota</taxon>
        <taxon>Metazoa</taxon>
        <taxon>Ecdysozoa</taxon>
        <taxon>Arthropoda</taxon>
        <taxon>Hexapoda</taxon>
        <taxon>Insecta</taxon>
        <taxon>Pterygota</taxon>
        <taxon>Neoptera</taxon>
        <taxon>Paraneoptera</taxon>
        <taxon>Hemiptera</taxon>
        <taxon>Heteroptera</taxon>
        <taxon>Panheteroptera</taxon>
        <taxon>Cimicomorpha</taxon>
        <taxon>Miridae</taxon>
        <taxon>Dicyphina</taxon>
        <taxon>Nesidiocoris</taxon>
    </lineage>
</organism>
<protein>
    <recommendedName>
        <fullName evidence="3">Reverse transcriptase domain-containing protein</fullName>
    </recommendedName>
</protein>
<dbReference type="SUPFAM" id="SSF56672">
    <property type="entry name" value="DNA/RNA polymerases"/>
    <property type="match status" value="1"/>
</dbReference>
<dbReference type="EMBL" id="CADCXU010002638">
    <property type="protein sequence ID" value="CAA9994813.1"/>
    <property type="molecule type" value="Genomic_DNA"/>
</dbReference>
<dbReference type="OrthoDB" id="6627074at2759"/>
<keyword evidence="2" id="KW-1185">Reference proteome</keyword>
<evidence type="ECO:0008006" key="3">
    <source>
        <dbReference type="Google" id="ProtNLM"/>
    </source>
</evidence>
<dbReference type="Proteomes" id="UP000479000">
    <property type="component" value="Unassembled WGS sequence"/>
</dbReference>
<dbReference type="GO" id="GO:0071897">
    <property type="term" value="P:DNA biosynthetic process"/>
    <property type="evidence" value="ECO:0007669"/>
    <property type="project" value="UniProtKB-ARBA"/>
</dbReference>
<feature type="non-terminal residue" evidence="1">
    <location>
        <position position="162"/>
    </location>
</feature>
<dbReference type="InterPro" id="IPR043502">
    <property type="entry name" value="DNA/RNA_pol_sf"/>
</dbReference>
<evidence type="ECO:0000313" key="1">
    <source>
        <dbReference type="EMBL" id="CAA9994813.1"/>
    </source>
</evidence>
<dbReference type="AlphaFoldDB" id="A0A6H5FZS3"/>